<comment type="caution">
    <text evidence="1">The sequence shown here is derived from an EMBL/GenBank/DDBJ whole genome shotgun (WGS) entry which is preliminary data.</text>
</comment>
<dbReference type="EMBL" id="CM042050">
    <property type="protein sequence ID" value="KAI3735572.1"/>
    <property type="molecule type" value="Genomic_DNA"/>
</dbReference>
<evidence type="ECO:0000313" key="1">
    <source>
        <dbReference type="EMBL" id="KAI3735572.1"/>
    </source>
</evidence>
<dbReference type="Proteomes" id="UP001055879">
    <property type="component" value="Linkage Group LG04"/>
</dbReference>
<reference evidence="1 2" key="2">
    <citation type="journal article" date="2022" name="Mol. Ecol. Resour.">
        <title>The genomes of chicory, endive, great burdock and yacon provide insights into Asteraceae paleo-polyploidization history and plant inulin production.</title>
        <authorList>
            <person name="Fan W."/>
            <person name="Wang S."/>
            <person name="Wang H."/>
            <person name="Wang A."/>
            <person name="Jiang F."/>
            <person name="Liu H."/>
            <person name="Zhao H."/>
            <person name="Xu D."/>
            <person name="Zhang Y."/>
        </authorList>
    </citation>
    <scope>NUCLEOTIDE SEQUENCE [LARGE SCALE GENOMIC DNA]</scope>
    <source>
        <strain evidence="2">cv. Niubang</strain>
    </source>
</reference>
<sequence>MGRSMVKAMCLHGLWLPMAMQLLNTWPQVRYRSHNSKGFEFGEGISMALLQFMCSVMPLARLVRSCSLIVSSSRTVVTVPSTTTTTKTKVSPPDSNVLLGMSEEQLQQLAFDFGQQSYRGKHLHHLLYKRRVKEIQEFSKVPLAFRTELQEAGWVVGRSSVHSSVVAADGTIKLLIKLEDNRLVETVGIPVADNKGYVRLTACVSSQATPYVARFVLLAREASPGTLRGMRLWNRFT</sequence>
<reference evidence="2" key="1">
    <citation type="journal article" date="2022" name="Mol. Ecol. Resour.">
        <title>The genomes of chicory, endive, great burdock and yacon provide insights into Asteraceae palaeo-polyploidization history and plant inulin production.</title>
        <authorList>
            <person name="Fan W."/>
            <person name="Wang S."/>
            <person name="Wang H."/>
            <person name="Wang A."/>
            <person name="Jiang F."/>
            <person name="Liu H."/>
            <person name="Zhao H."/>
            <person name="Xu D."/>
            <person name="Zhang Y."/>
        </authorList>
    </citation>
    <scope>NUCLEOTIDE SEQUENCE [LARGE SCALE GENOMIC DNA]</scope>
    <source>
        <strain evidence="2">cv. Niubang</strain>
    </source>
</reference>
<organism evidence="1 2">
    <name type="scientific">Arctium lappa</name>
    <name type="common">Greater burdock</name>
    <name type="synonym">Lappa major</name>
    <dbReference type="NCBI Taxonomy" id="4217"/>
    <lineage>
        <taxon>Eukaryota</taxon>
        <taxon>Viridiplantae</taxon>
        <taxon>Streptophyta</taxon>
        <taxon>Embryophyta</taxon>
        <taxon>Tracheophyta</taxon>
        <taxon>Spermatophyta</taxon>
        <taxon>Magnoliopsida</taxon>
        <taxon>eudicotyledons</taxon>
        <taxon>Gunneridae</taxon>
        <taxon>Pentapetalae</taxon>
        <taxon>asterids</taxon>
        <taxon>campanulids</taxon>
        <taxon>Asterales</taxon>
        <taxon>Asteraceae</taxon>
        <taxon>Carduoideae</taxon>
        <taxon>Cardueae</taxon>
        <taxon>Arctiinae</taxon>
        <taxon>Arctium</taxon>
    </lineage>
</organism>
<gene>
    <name evidence="1" type="ORF">L6452_15078</name>
</gene>
<protein>
    <submittedName>
        <fullName evidence="1">Uncharacterized protein</fullName>
    </submittedName>
</protein>
<evidence type="ECO:0000313" key="2">
    <source>
        <dbReference type="Proteomes" id="UP001055879"/>
    </source>
</evidence>
<keyword evidence="2" id="KW-1185">Reference proteome</keyword>
<accession>A0ACB9CMR9</accession>
<name>A0ACB9CMR9_ARCLA</name>
<proteinExistence type="predicted"/>